<dbReference type="OrthoDB" id="8481837at2"/>
<proteinExistence type="predicted"/>
<dbReference type="EMBL" id="QEXV01000001">
    <property type="protein sequence ID" value="PWE18146.1"/>
    <property type="molecule type" value="Genomic_DNA"/>
</dbReference>
<sequence>MTDGVVHFEVFVQKNAKASWRLFEACDARADAMEIAKTFLKANPAASVRVTREQYDPEERVFNAFTIFESGAEKLRDPVEKTGEATIPCLTTEDLAGPAARETVRRVLSTWLERRQVCPLELFHRADLVDELDADDNDLQHAIQKVAVARAQNSDASVHAYVRVITQLVQRAIDQKRRENRAHPTPSAKGGFAEMAERILSEGGPEKRLRAAVAAHLAEAPEMGRKAEMLLDLHDDLPADPEARALAEQAADAFLAEVLSFDRALDRVLGTTRDLGEQVERLTAVYEGAPGQPALDQAAECARRLAAKFKAKALPDSHGEIARRILDALQRPGRFKPDDFAAEIRLMRTLAQRLIAASGANLHPEALVEAFTHRSARLLSPDTVEEALAGAAGPVEQIARLMAMEDNLVGATNKKKLAAHIRARLKSAPAEAYFVRGPGAPFERLARLAAFQRRAREGSFPDEDKAELCEAFDATGLEVLDSTKVLDRVVASQKPALERALALLRLVDQNILPDGACARDGYHRARRLLASEEGRAQAADVAAAAALEEIRRLMEAVEARWSTDEEDAAPEAAADPDAA</sequence>
<feature type="region of interest" description="Disordered" evidence="1">
    <location>
        <begin position="560"/>
        <end position="579"/>
    </location>
</feature>
<organism evidence="2 3">
    <name type="scientific">Marinicauda salina</name>
    <dbReference type="NCBI Taxonomy" id="2135793"/>
    <lineage>
        <taxon>Bacteria</taxon>
        <taxon>Pseudomonadati</taxon>
        <taxon>Pseudomonadota</taxon>
        <taxon>Alphaproteobacteria</taxon>
        <taxon>Maricaulales</taxon>
        <taxon>Maricaulaceae</taxon>
        <taxon>Marinicauda</taxon>
    </lineage>
</organism>
<protein>
    <submittedName>
        <fullName evidence="2">Uncharacterized protein</fullName>
    </submittedName>
</protein>
<evidence type="ECO:0000256" key="1">
    <source>
        <dbReference type="SAM" id="MobiDB-lite"/>
    </source>
</evidence>
<keyword evidence="3" id="KW-1185">Reference proteome</keyword>
<name>A0A2U2BVU6_9PROT</name>
<dbReference type="AlphaFoldDB" id="A0A2U2BVU6"/>
<reference evidence="3" key="1">
    <citation type="submission" date="2018-05" db="EMBL/GenBank/DDBJ databases">
        <authorList>
            <person name="Liu B.-T."/>
        </authorList>
    </citation>
    <scope>NUCLEOTIDE SEQUENCE [LARGE SCALE GENOMIC DNA]</scope>
    <source>
        <strain evidence="3">WD6-1</strain>
    </source>
</reference>
<feature type="compositionally biased region" description="Low complexity" evidence="1">
    <location>
        <begin position="570"/>
        <end position="579"/>
    </location>
</feature>
<evidence type="ECO:0000313" key="3">
    <source>
        <dbReference type="Proteomes" id="UP000245168"/>
    </source>
</evidence>
<dbReference type="RefSeq" id="WP_109251420.1">
    <property type="nucleotide sequence ID" value="NZ_QEXV01000001.1"/>
</dbReference>
<accession>A0A2U2BVU6</accession>
<comment type="caution">
    <text evidence="2">The sequence shown here is derived from an EMBL/GenBank/DDBJ whole genome shotgun (WGS) entry which is preliminary data.</text>
</comment>
<dbReference type="Proteomes" id="UP000245168">
    <property type="component" value="Unassembled WGS sequence"/>
</dbReference>
<gene>
    <name evidence="2" type="ORF">DDZ18_00590</name>
</gene>
<evidence type="ECO:0000313" key="2">
    <source>
        <dbReference type="EMBL" id="PWE18146.1"/>
    </source>
</evidence>